<protein>
    <submittedName>
        <fullName evidence="1">Uncharacterized protein</fullName>
    </submittedName>
</protein>
<dbReference type="AlphaFoldDB" id="A0A8J1UW66"/>
<reference evidence="1" key="1">
    <citation type="submission" date="2022-03" db="EMBL/GenBank/DDBJ databases">
        <authorList>
            <person name="Martin C."/>
        </authorList>
    </citation>
    <scope>NUCLEOTIDE SEQUENCE</scope>
</reference>
<gene>
    <name evidence="1" type="ORF">OFUS_LOCUS5653</name>
</gene>
<keyword evidence="2" id="KW-1185">Reference proteome</keyword>
<proteinExistence type="predicted"/>
<comment type="caution">
    <text evidence="1">The sequence shown here is derived from an EMBL/GenBank/DDBJ whole genome shotgun (WGS) entry which is preliminary data.</text>
</comment>
<dbReference type="Proteomes" id="UP000749559">
    <property type="component" value="Unassembled WGS sequence"/>
</dbReference>
<dbReference type="EMBL" id="CAIIXF020000003">
    <property type="protein sequence ID" value="CAH1778787.1"/>
    <property type="molecule type" value="Genomic_DNA"/>
</dbReference>
<name>A0A8J1UW66_OWEFU</name>
<organism evidence="1 2">
    <name type="scientific">Owenia fusiformis</name>
    <name type="common">Polychaete worm</name>
    <dbReference type="NCBI Taxonomy" id="6347"/>
    <lineage>
        <taxon>Eukaryota</taxon>
        <taxon>Metazoa</taxon>
        <taxon>Spiralia</taxon>
        <taxon>Lophotrochozoa</taxon>
        <taxon>Annelida</taxon>
        <taxon>Polychaeta</taxon>
        <taxon>Sedentaria</taxon>
        <taxon>Canalipalpata</taxon>
        <taxon>Sabellida</taxon>
        <taxon>Oweniida</taxon>
        <taxon>Oweniidae</taxon>
        <taxon>Owenia</taxon>
    </lineage>
</organism>
<evidence type="ECO:0000313" key="1">
    <source>
        <dbReference type="EMBL" id="CAH1778787.1"/>
    </source>
</evidence>
<dbReference type="OrthoDB" id="41905at2759"/>
<accession>A0A8J1UW66</accession>
<sequence>MHLVPGKEGTNSIRQVAWLYNASAFLYREGKKYTTADGTLKLLGYSTNTGQDKIGHWDEMIFHYAPMTNTLDQKEAMTASIRSYGNPPAVMFSQLFLERVSGSSSGNHDQVVSSFPNFRTDVAKGTLGFLSMGGSMTGDTHKQMGLFHNMTTNINGGIGGGPLVLFDKNDQVLIQAPYNQFMAASLWVENKGTNSLNWGIMGQVDEIPAGFYSSFILYYGNKGINQAVEDWGGLMRKTYDKTLNYMKSDLTINYLGYWTDNGAFYYYHTEDNKNYQQTLLDVKAYAVNKSIPYRYIQYDSWWYPKGPGGGVETWVAMDSIFPDGLQKFYDATGWPVSAHNRWWSPKTTYAKQNGGDFNFIVEAKKAIPVDMGFWDYLMRESKKWGLVNYEQDWLDVEFGGLNATLTDINLGRTWLHQMGKAAQENGLTIQYCMSNPRHILQSLEIPVVTQARVSDDYHPGNSQWKIGISSMFANALGYAPFKDNFWTTTVQPGTSYNQGAATEPNVELQTTVAILSTGPVGPSDKNNYTDIDLLMRCCANDGLILKPSRPAIAINDQILMNAWGNPIGEVWSTYSDIAGWRFGIILAAEMLQDYTIGPMAAGFGDDFPKSKIFGSTKTMEFSETSKLLIPAKQCTTKTPCVYWTTPVFTINGDEILIIGELDKTVRMSPQRVTNINVTPNDIEIHIKGSYQESVRFVYTRNGHAFDITCVLPMSGKTVIDPILNMCIND</sequence>
<evidence type="ECO:0000313" key="2">
    <source>
        <dbReference type="Proteomes" id="UP000749559"/>
    </source>
</evidence>